<feature type="transmembrane region" description="Helical" evidence="8">
    <location>
        <begin position="78"/>
        <end position="96"/>
    </location>
</feature>
<dbReference type="EMBL" id="AP012319">
    <property type="protein sequence ID" value="BAL90513.1"/>
    <property type="molecule type" value="Genomic_DNA"/>
</dbReference>
<dbReference type="GO" id="GO:0022857">
    <property type="term" value="F:transmembrane transporter activity"/>
    <property type="evidence" value="ECO:0007669"/>
    <property type="project" value="InterPro"/>
</dbReference>
<name>I0HBX6_ACTM4</name>
<evidence type="ECO:0000313" key="9">
    <source>
        <dbReference type="EMBL" id="BAL90513.1"/>
    </source>
</evidence>
<dbReference type="GO" id="GO:0005886">
    <property type="term" value="C:plasma membrane"/>
    <property type="evidence" value="ECO:0007669"/>
    <property type="project" value="UniProtKB-SubCell"/>
</dbReference>
<dbReference type="CDD" id="cd06550">
    <property type="entry name" value="TM_ABC_iron-siderophores_like"/>
    <property type="match status" value="1"/>
</dbReference>
<evidence type="ECO:0000256" key="3">
    <source>
        <dbReference type="ARBA" id="ARBA00022448"/>
    </source>
</evidence>
<dbReference type="Gene3D" id="1.10.3470.10">
    <property type="entry name" value="ABC transporter involved in vitamin B12 uptake, BtuC"/>
    <property type="match status" value="1"/>
</dbReference>
<keyword evidence="5 8" id="KW-0812">Transmembrane</keyword>
<dbReference type="GO" id="GO:0033214">
    <property type="term" value="P:siderophore-iron import into cell"/>
    <property type="evidence" value="ECO:0007669"/>
    <property type="project" value="TreeGrafter"/>
</dbReference>
<dbReference type="PANTHER" id="PTHR30472">
    <property type="entry name" value="FERRIC ENTEROBACTIN TRANSPORT SYSTEM PERMEASE PROTEIN"/>
    <property type="match status" value="1"/>
</dbReference>
<organism evidence="9 10">
    <name type="scientific">Actinoplanes missouriensis (strain ATCC 14538 / DSM 43046 / CBS 188.64 / JCM 3121 / NBRC 102363 / NCIMB 12654 / NRRL B-3342 / UNCC 431)</name>
    <dbReference type="NCBI Taxonomy" id="512565"/>
    <lineage>
        <taxon>Bacteria</taxon>
        <taxon>Bacillati</taxon>
        <taxon>Actinomycetota</taxon>
        <taxon>Actinomycetes</taxon>
        <taxon>Micromonosporales</taxon>
        <taxon>Micromonosporaceae</taxon>
        <taxon>Actinoplanes</taxon>
    </lineage>
</organism>
<evidence type="ECO:0000256" key="6">
    <source>
        <dbReference type="ARBA" id="ARBA00022989"/>
    </source>
</evidence>
<keyword evidence="3" id="KW-0813">Transport</keyword>
<keyword evidence="10" id="KW-1185">Reference proteome</keyword>
<dbReference type="eggNOG" id="COG4779">
    <property type="taxonomic scope" value="Bacteria"/>
</dbReference>
<dbReference type="KEGG" id="ams:AMIS_52930"/>
<evidence type="ECO:0000256" key="5">
    <source>
        <dbReference type="ARBA" id="ARBA00022692"/>
    </source>
</evidence>
<evidence type="ECO:0000256" key="4">
    <source>
        <dbReference type="ARBA" id="ARBA00022475"/>
    </source>
</evidence>
<dbReference type="PANTHER" id="PTHR30472:SF24">
    <property type="entry name" value="FERRIC ENTEROBACTIN TRANSPORT SYSTEM PERMEASE PROTEIN FEPG"/>
    <property type="match status" value="1"/>
</dbReference>
<feature type="transmembrane region" description="Helical" evidence="8">
    <location>
        <begin position="132"/>
        <end position="151"/>
    </location>
</feature>
<keyword evidence="4" id="KW-1003">Cell membrane</keyword>
<evidence type="ECO:0000313" key="10">
    <source>
        <dbReference type="Proteomes" id="UP000007882"/>
    </source>
</evidence>
<evidence type="ECO:0000256" key="8">
    <source>
        <dbReference type="SAM" id="Phobius"/>
    </source>
</evidence>
<dbReference type="HOGENOM" id="CLU_013016_1_1_11"/>
<reference evidence="9 10" key="1">
    <citation type="submission" date="2012-02" db="EMBL/GenBank/DDBJ databases">
        <title>Complete genome sequence of Actinoplanes missouriensis 431 (= NBRC 102363).</title>
        <authorList>
            <person name="Ohnishi Y."/>
            <person name="Ishikawa J."/>
            <person name="Sekine M."/>
            <person name="Hosoyama A."/>
            <person name="Harada T."/>
            <person name="Narita H."/>
            <person name="Hata T."/>
            <person name="Konno Y."/>
            <person name="Tutikane K."/>
            <person name="Fujita N."/>
            <person name="Horinouchi S."/>
            <person name="Hayakawa M."/>
        </authorList>
    </citation>
    <scope>NUCLEOTIDE SEQUENCE [LARGE SCALE GENOMIC DNA]</scope>
    <source>
        <strain evidence="10">ATCC 14538 / DSM 43046 / CBS 188.64 / JCM 3121 / NBRC 102363 / NCIMB 12654 / NRRL B-3342 / UNCC 431</strain>
    </source>
</reference>
<accession>I0HBX6</accession>
<evidence type="ECO:0000256" key="7">
    <source>
        <dbReference type="ARBA" id="ARBA00023136"/>
    </source>
</evidence>
<keyword evidence="6 8" id="KW-1133">Transmembrane helix</keyword>
<feature type="transmembrane region" description="Helical" evidence="8">
    <location>
        <begin position="210"/>
        <end position="232"/>
    </location>
</feature>
<evidence type="ECO:0000256" key="2">
    <source>
        <dbReference type="ARBA" id="ARBA00007935"/>
    </source>
</evidence>
<sequence length="345" mass="34785">MTTAVIEKPATPTGNRVGVRPRAVVVGVVAVLLTAAISVITLGTGEFPIAPADVVKTLFGQGTAAQDFIVNELRLPRLITAILVGMALAAGGAVFQSLVRNPLGSPDVLGVTNGASTAALVVVILGGSSTQLSLAAVAGGLGAALLIQLIGGKHGLHGFRFILVGIGLSAIFTGISGYLLTRGVQMENARALLWLTGSLDGRDWEQAGPLLGVLAVTLPILLLACGPGLKILEMGDDAAAALGVPVKVLRTSALFVAALLVACAAAAAGPVAFVALIAPHLAKKLTRAPGPNLIPSLAMGALLLVGADWLAQHAPRALPVGVVTGIVGGAYLVWLLTMERRAGRI</sequence>
<dbReference type="InterPro" id="IPR000522">
    <property type="entry name" value="ABC_transptr_permease_BtuC"/>
</dbReference>
<dbReference type="Proteomes" id="UP000007882">
    <property type="component" value="Chromosome"/>
</dbReference>
<dbReference type="OrthoDB" id="4455417at2"/>
<protein>
    <submittedName>
        <fullName evidence="9">Putative FecCD-family membrane transport protein</fullName>
    </submittedName>
</protein>
<dbReference type="Pfam" id="PF01032">
    <property type="entry name" value="FecCD"/>
    <property type="match status" value="1"/>
</dbReference>
<feature type="transmembrane region" description="Helical" evidence="8">
    <location>
        <begin position="252"/>
        <end position="278"/>
    </location>
</feature>
<dbReference type="InterPro" id="IPR037294">
    <property type="entry name" value="ABC_BtuC-like"/>
</dbReference>
<dbReference type="PATRIC" id="fig|512565.3.peg.5287"/>
<dbReference type="STRING" id="512565.AMIS_52930"/>
<gene>
    <name evidence="9" type="ordered locus">AMIS_52930</name>
</gene>
<feature type="transmembrane region" description="Helical" evidence="8">
    <location>
        <begin position="157"/>
        <end position="180"/>
    </location>
</feature>
<dbReference type="RefSeq" id="WP_014445401.1">
    <property type="nucleotide sequence ID" value="NC_017093.1"/>
</dbReference>
<evidence type="ECO:0000256" key="1">
    <source>
        <dbReference type="ARBA" id="ARBA00004651"/>
    </source>
</evidence>
<feature type="transmembrane region" description="Helical" evidence="8">
    <location>
        <begin position="290"/>
        <end position="311"/>
    </location>
</feature>
<comment type="similarity">
    <text evidence="2">Belongs to the binding-protein-dependent transport system permease family. FecCD subfamily.</text>
</comment>
<comment type="subcellular location">
    <subcellularLocation>
        <location evidence="1">Cell membrane</location>
        <topology evidence="1">Multi-pass membrane protein</topology>
    </subcellularLocation>
</comment>
<dbReference type="AlphaFoldDB" id="I0HBX6"/>
<proteinExistence type="inferred from homology"/>
<feature type="transmembrane region" description="Helical" evidence="8">
    <location>
        <begin position="317"/>
        <end position="336"/>
    </location>
</feature>
<dbReference type="SUPFAM" id="SSF81345">
    <property type="entry name" value="ABC transporter involved in vitamin B12 uptake, BtuC"/>
    <property type="match status" value="1"/>
</dbReference>
<keyword evidence="7 8" id="KW-0472">Membrane</keyword>
<feature type="transmembrane region" description="Helical" evidence="8">
    <location>
        <begin position="23"/>
        <end position="42"/>
    </location>
</feature>